<evidence type="ECO:0000313" key="2">
    <source>
        <dbReference type="Proteomes" id="UP000287033"/>
    </source>
</evidence>
<name>A0A401SKS7_CHIPU</name>
<dbReference type="EMBL" id="BEZZ01000336">
    <property type="protein sequence ID" value="GCC31002.1"/>
    <property type="molecule type" value="Genomic_DNA"/>
</dbReference>
<protein>
    <submittedName>
        <fullName evidence="1">Uncharacterized protein</fullName>
    </submittedName>
</protein>
<dbReference type="AlphaFoldDB" id="A0A401SKS7"/>
<organism evidence="1 2">
    <name type="scientific">Chiloscyllium punctatum</name>
    <name type="common">Brownbanded bambooshark</name>
    <name type="synonym">Hemiscyllium punctatum</name>
    <dbReference type="NCBI Taxonomy" id="137246"/>
    <lineage>
        <taxon>Eukaryota</taxon>
        <taxon>Metazoa</taxon>
        <taxon>Chordata</taxon>
        <taxon>Craniata</taxon>
        <taxon>Vertebrata</taxon>
        <taxon>Chondrichthyes</taxon>
        <taxon>Elasmobranchii</taxon>
        <taxon>Galeomorphii</taxon>
        <taxon>Galeoidea</taxon>
        <taxon>Orectolobiformes</taxon>
        <taxon>Hemiscylliidae</taxon>
        <taxon>Chiloscyllium</taxon>
    </lineage>
</organism>
<proteinExistence type="predicted"/>
<evidence type="ECO:0000313" key="1">
    <source>
        <dbReference type="EMBL" id="GCC31002.1"/>
    </source>
</evidence>
<dbReference type="OrthoDB" id="9942170at2759"/>
<dbReference type="OMA" id="ILADQCM"/>
<comment type="caution">
    <text evidence="1">The sequence shown here is derived from an EMBL/GenBank/DDBJ whole genome shotgun (WGS) entry which is preliminary data.</text>
</comment>
<gene>
    <name evidence="1" type="ORF">chiPu_0009456</name>
</gene>
<reference evidence="1 2" key="1">
    <citation type="journal article" date="2018" name="Nat. Ecol. Evol.">
        <title>Shark genomes provide insights into elasmobranch evolution and the origin of vertebrates.</title>
        <authorList>
            <person name="Hara Y"/>
            <person name="Yamaguchi K"/>
            <person name="Onimaru K"/>
            <person name="Kadota M"/>
            <person name="Koyanagi M"/>
            <person name="Keeley SD"/>
            <person name="Tatsumi K"/>
            <person name="Tanaka K"/>
            <person name="Motone F"/>
            <person name="Kageyama Y"/>
            <person name="Nozu R"/>
            <person name="Adachi N"/>
            <person name="Nishimura O"/>
            <person name="Nakagawa R"/>
            <person name="Tanegashima C"/>
            <person name="Kiyatake I"/>
            <person name="Matsumoto R"/>
            <person name="Murakumo K"/>
            <person name="Nishida K"/>
            <person name="Terakita A"/>
            <person name="Kuratani S"/>
            <person name="Sato K"/>
            <person name="Hyodo S Kuraku.S."/>
        </authorList>
    </citation>
    <scope>NUCLEOTIDE SEQUENCE [LARGE SCALE GENOMIC DNA]</scope>
</reference>
<dbReference type="STRING" id="137246.A0A401SKS7"/>
<accession>A0A401SKS7</accession>
<keyword evidence="2" id="KW-1185">Reference proteome</keyword>
<sequence>MKIDWLYPCLRTIQGLLLELACSREQRFKPSRSETFHLSCLFLHLIRCPLPLRLEKAMYTAQKWHRINVGFGGPEDFYPLKHVSHKKWGRVFTFPDNALPDVKINDLEDSERSSFFITNVTHVTNSDGAKGILADQCMKKANPKNIGENLNVRFSWWHVEVNQREKEEQKEKYKEDTERWLTERTGQQPQYVRNLRDALLEQYISSPAFLEVSNYGNFKFTYNINDLIDEYKKSVCQGEDPEFRVLGTFRYDLELMHAVAVCNPDVKIFEQCPPVPSEVISREGTKWIWRPESTGSEIRVLSDGGEGNWMVDNCYPDNRSWEYLSFAFYLPDEKPEFPVPLECKHLTVCEMDKSQRFRKVYLTRDKAEEIYRSLCPSNRRGTVAKETTRN</sequence>
<dbReference type="Proteomes" id="UP000287033">
    <property type="component" value="Unassembled WGS sequence"/>
</dbReference>